<reference evidence="6" key="1">
    <citation type="submission" date="2022-10" db="EMBL/GenBank/DDBJ databases">
        <title>Culturing micro-colonial fungi from biological soil crusts in the Mojave desert and describing Neophaeococcomyces mojavensis, and introducing the new genera and species Taxawa tesnikishii.</title>
        <authorList>
            <person name="Kurbessoian T."/>
            <person name="Stajich J.E."/>
        </authorList>
    </citation>
    <scope>NUCLEOTIDE SEQUENCE</scope>
    <source>
        <strain evidence="6">TK_41</strain>
    </source>
</reference>
<dbReference type="AlphaFoldDB" id="A0AA38WZ83"/>
<evidence type="ECO:0000256" key="2">
    <source>
        <dbReference type="ARBA" id="ARBA00022692"/>
    </source>
</evidence>
<name>A0AA38WZ83_9EURO</name>
<evidence type="ECO:0000259" key="5">
    <source>
        <dbReference type="Pfam" id="PF04116"/>
    </source>
</evidence>
<keyword evidence="4" id="KW-0472">Membrane</keyword>
<evidence type="ECO:0000256" key="1">
    <source>
        <dbReference type="ARBA" id="ARBA00004370"/>
    </source>
</evidence>
<dbReference type="InterPro" id="IPR006694">
    <property type="entry name" value="Fatty_acid_hydroxylase"/>
</dbReference>
<evidence type="ECO:0000256" key="3">
    <source>
        <dbReference type="ARBA" id="ARBA00022989"/>
    </source>
</evidence>
<dbReference type="GO" id="GO:0008610">
    <property type="term" value="P:lipid biosynthetic process"/>
    <property type="evidence" value="ECO:0007669"/>
    <property type="project" value="InterPro"/>
</dbReference>
<keyword evidence="2" id="KW-0812">Transmembrane</keyword>
<dbReference type="GO" id="GO:0005506">
    <property type="term" value="F:iron ion binding"/>
    <property type="evidence" value="ECO:0007669"/>
    <property type="project" value="InterPro"/>
</dbReference>
<dbReference type="Proteomes" id="UP001172673">
    <property type="component" value="Unassembled WGS sequence"/>
</dbReference>
<dbReference type="Pfam" id="PF04116">
    <property type="entry name" value="FA_hydroxylase"/>
    <property type="match status" value="1"/>
</dbReference>
<dbReference type="EMBL" id="JAPDRK010000020">
    <property type="protein sequence ID" value="KAJ9603881.1"/>
    <property type="molecule type" value="Genomic_DNA"/>
</dbReference>
<keyword evidence="7" id="KW-1185">Reference proteome</keyword>
<accession>A0AA38WZ83</accession>
<dbReference type="GO" id="GO:0016020">
    <property type="term" value="C:membrane"/>
    <property type="evidence" value="ECO:0007669"/>
    <property type="project" value="UniProtKB-SubCell"/>
</dbReference>
<comment type="caution">
    <text evidence="6">The sequence shown here is derived from an EMBL/GenBank/DDBJ whole genome shotgun (WGS) entry which is preliminary data.</text>
</comment>
<organism evidence="6 7">
    <name type="scientific">Cladophialophora chaetospira</name>
    <dbReference type="NCBI Taxonomy" id="386627"/>
    <lineage>
        <taxon>Eukaryota</taxon>
        <taxon>Fungi</taxon>
        <taxon>Dikarya</taxon>
        <taxon>Ascomycota</taxon>
        <taxon>Pezizomycotina</taxon>
        <taxon>Eurotiomycetes</taxon>
        <taxon>Chaetothyriomycetidae</taxon>
        <taxon>Chaetothyriales</taxon>
        <taxon>Herpotrichiellaceae</taxon>
        <taxon>Cladophialophora</taxon>
    </lineage>
</organism>
<dbReference type="PANTHER" id="PTHR11863">
    <property type="entry name" value="STEROL DESATURASE"/>
    <property type="match status" value="1"/>
</dbReference>
<evidence type="ECO:0000313" key="6">
    <source>
        <dbReference type="EMBL" id="KAJ9603881.1"/>
    </source>
</evidence>
<proteinExistence type="predicted"/>
<feature type="domain" description="Fatty acid hydroxylase" evidence="5">
    <location>
        <begin position="101"/>
        <end position="229"/>
    </location>
</feature>
<comment type="subcellular location">
    <subcellularLocation>
        <location evidence="1">Membrane</location>
    </subcellularLocation>
</comment>
<sequence>MDLTMIKKFAGVPLNDIRVSGRYPPISALGTGLDERLSTVSTFVAHDGNNRTLSTNNEASIHATFLLPTLHNFTLSSPLQLVRALPPSAPTSRRLALELLTSFFIYDTLFFLLHLSLHTIPILSRTHLPHHTHQEMHPQITNRLSVPERLSLVLLANFSLNIIGSHVLTRTIFVPIFVDLLVEVHSGMDLPYGYEKFLPKGWGLGAREHARHHRTGSGCYAPFFAWWDGALRMVRRHRSKMQ</sequence>
<keyword evidence="3" id="KW-1133">Transmembrane helix</keyword>
<evidence type="ECO:0000256" key="4">
    <source>
        <dbReference type="ARBA" id="ARBA00023136"/>
    </source>
</evidence>
<dbReference type="InterPro" id="IPR050307">
    <property type="entry name" value="Sterol_Desaturase_Related"/>
</dbReference>
<evidence type="ECO:0000313" key="7">
    <source>
        <dbReference type="Proteomes" id="UP001172673"/>
    </source>
</evidence>
<dbReference type="GO" id="GO:0016491">
    <property type="term" value="F:oxidoreductase activity"/>
    <property type="evidence" value="ECO:0007669"/>
    <property type="project" value="InterPro"/>
</dbReference>
<protein>
    <recommendedName>
        <fullName evidence="5">Fatty acid hydroxylase domain-containing protein</fullName>
    </recommendedName>
</protein>
<gene>
    <name evidence="6" type="ORF">H2200_011403</name>
</gene>